<evidence type="ECO:0000313" key="2">
    <source>
        <dbReference type="Proteomes" id="UP000549882"/>
    </source>
</evidence>
<reference evidence="1 2" key="1">
    <citation type="submission" date="2020-08" db="EMBL/GenBank/DDBJ databases">
        <title>Genomic Encyclopedia of Type Strains, Phase IV (KMG-V): Genome sequencing to study the core and pangenomes of soil and plant-associated prokaryotes.</title>
        <authorList>
            <person name="Whitman W."/>
        </authorList>
    </citation>
    <scope>NUCLEOTIDE SEQUENCE [LARGE SCALE GENOMIC DNA]</scope>
    <source>
        <strain evidence="1 2">SEMIA 4064</strain>
    </source>
</reference>
<dbReference type="Proteomes" id="UP000549882">
    <property type="component" value="Unassembled WGS sequence"/>
</dbReference>
<proteinExistence type="predicted"/>
<organism evidence="1 2">
    <name type="scientific">Rhizobium paranaense</name>
    <dbReference type="NCBI Taxonomy" id="1650438"/>
    <lineage>
        <taxon>Bacteria</taxon>
        <taxon>Pseudomonadati</taxon>
        <taxon>Pseudomonadota</taxon>
        <taxon>Alphaproteobacteria</taxon>
        <taxon>Hyphomicrobiales</taxon>
        <taxon>Rhizobiaceae</taxon>
        <taxon>Rhizobium/Agrobacterium group</taxon>
        <taxon>Rhizobium</taxon>
    </lineage>
</organism>
<gene>
    <name evidence="1" type="ORF">GGD50_004748</name>
</gene>
<dbReference type="EMBL" id="JACHBI010000010">
    <property type="protein sequence ID" value="MBB5576113.1"/>
    <property type="molecule type" value="Genomic_DNA"/>
</dbReference>
<protein>
    <submittedName>
        <fullName evidence="1">Uncharacterized protein</fullName>
    </submittedName>
</protein>
<name>A0A7W8XV13_9HYPH</name>
<accession>A0A7W8XV13</accession>
<sequence>MPTISLDSHDAEKPVIVNPAEMIGDRLPVIYHCRARLAPEGH</sequence>
<keyword evidence="2" id="KW-1185">Reference proteome</keyword>
<dbReference type="AlphaFoldDB" id="A0A7W8XV13"/>
<comment type="caution">
    <text evidence="1">The sequence shown here is derived from an EMBL/GenBank/DDBJ whole genome shotgun (WGS) entry which is preliminary data.</text>
</comment>
<evidence type="ECO:0000313" key="1">
    <source>
        <dbReference type="EMBL" id="MBB5576113.1"/>
    </source>
</evidence>